<dbReference type="EMBL" id="BRYB01002744">
    <property type="protein sequence ID" value="GMI24818.1"/>
    <property type="molecule type" value="Genomic_DNA"/>
</dbReference>
<dbReference type="InterPro" id="IPR001313">
    <property type="entry name" value="Pumilio_RNA-bd_rpt"/>
</dbReference>
<proteinExistence type="predicted"/>
<sequence length="288" mass="30055">MPPTSTYGIAGQQGDIPRPRRPDPKDLSYLQSLPLQQPSNRAPVDEASDEVERERASASVLAARNALSSLRGSLASLAGEERGSSLVELCISRALSADPCVQAGDAAAEEGERGDVQAALAELVGALRPYAHFLAINRYGSHVLQALLSRLPPLVPLMPPGNLPPLLELLKDLAGPFPDLIPHISGSHICRSLLCVLRGLPPAALADRRGKKSKHSHTGSATDKSVPPFPSAPVYPVPEAFGGILEGLKGAVCDDGNGSLQDLACNPSGSPVLSTLLRALGGNHVIVN</sequence>
<evidence type="ECO:0000313" key="3">
    <source>
        <dbReference type="EMBL" id="GMI24818.1"/>
    </source>
</evidence>
<evidence type="ECO:0000256" key="1">
    <source>
        <dbReference type="ARBA" id="ARBA00022737"/>
    </source>
</evidence>
<accession>A0ABQ6MEX0</accession>
<dbReference type="SUPFAM" id="SSF48371">
    <property type="entry name" value="ARM repeat"/>
    <property type="match status" value="1"/>
</dbReference>
<dbReference type="InterPro" id="IPR040000">
    <property type="entry name" value="NOP9"/>
</dbReference>
<dbReference type="PANTHER" id="PTHR13102:SF0">
    <property type="entry name" value="NUCLEOLAR PROTEIN 9"/>
    <property type="match status" value="1"/>
</dbReference>
<keyword evidence="4" id="KW-1185">Reference proteome</keyword>
<organism evidence="3 4">
    <name type="scientific">Tetraparma gracilis</name>
    <dbReference type="NCBI Taxonomy" id="2962635"/>
    <lineage>
        <taxon>Eukaryota</taxon>
        <taxon>Sar</taxon>
        <taxon>Stramenopiles</taxon>
        <taxon>Ochrophyta</taxon>
        <taxon>Bolidophyceae</taxon>
        <taxon>Parmales</taxon>
        <taxon>Triparmaceae</taxon>
        <taxon>Tetraparma</taxon>
    </lineage>
</organism>
<name>A0ABQ6MEX0_9STRA</name>
<dbReference type="Gene3D" id="1.25.10.10">
    <property type="entry name" value="Leucine-rich Repeat Variant"/>
    <property type="match status" value="1"/>
</dbReference>
<feature type="region of interest" description="Disordered" evidence="2">
    <location>
        <begin position="206"/>
        <end position="229"/>
    </location>
</feature>
<dbReference type="PANTHER" id="PTHR13102">
    <property type="entry name" value="NUCLEOLAR PROTEIN 9"/>
    <property type="match status" value="1"/>
</dbReference>
<reference evidence="3 4" key="1">
    <citation type="journal article" date="2023" name="Commun. Biol.">
        <title>Genome analysis of Parmales, the sister group of diatoms, reveals the evolutionary specialization of diatoms from phago-mixotrophs to photoautotrophs.</title>
        <authorList>
            <person name="Ban H."/>
            <person name="Sato S."/>
            <person name="Yoshikawa S."/>
            <person name="Yamada K."/>
            <person name="Nakamura Y."/>
            <person name="Ichinomiya M."/>
            <person name="Sato N."/>
            <person name="Blanc-Mathieu R."/>
            <person name="Endo H."/>
            <person name="Kuwata A."/>
            <person name="Ogata H."/>
        </authorList>
    </citation>
    <scope>NUCLEOTIDE SEQUENCE [LARGE SCALE GENOMIC DNA]</scope>
</reference>
<gene>
    <name evidence="3" type="ORF">TeGR_g13145</name>
</gene>
<dbReference type="Proteomes" id="UP001165060">
    <property type="component" value="Unassembled WGS sequence"/>
</dbReference>
<evidence type="ECO:0000313" key="4">
    <source>
        <dbReference type="Proteomes" id="UP001165060"/>
    </source>
</evidence>
<dbReference type="InterPro" id="IPR011989">
    <property type="entry name" value="ARM-like"/>
</dbReference>
<dbReference type="InterPro" id="IPR016024">
    <property type="entry name" value="ARM-type_fold"/>
</dbReference>
<feature type="compositionally biased region" description="Low complexity" evidence="2">
    <location>
        <begin position="27"/>
        <end position="39"/>
    </location>
</feature>
<feature type="region of interest" description="Disordered" evidence="2">
    <location>
        <begin position="1"/>
        <end position="55"/>
    </location>
</feature>
<keyword evidence="1" id="KW-0677">Repeat</keyword>
<comment type="caution">
    <text evidence="3">The sequence shown here is derived from an EMBL/GenBank/DDBJ whole genome shotgun (WGS) entry which is preliminary data.</text>
</comment>
<protein>
    <submittedName>
        <fullName evidence="3">Uncharacterized protein</fullName>
    </submittedName>
</protein>
<dbReference type="Pfam" id="PF22493">
    <property type="entry name" value="PUF_NOP9"/>
    <property type="match status" value="1"/>
</dbReference>
<evidence type="ECO:0000256" key="2">
    <source>
        <dbReference type="SAM" id="MobiDB-lite"/>
    </source>
</evidence>
<feature type="compositionally biased region" description="Basic and acidic residues" evidence="2">
    <location>
        <begin position="17"/>
        <end position="26"/>
    </location>
</feature>